<dbReference type="NCBIfam" id="NF033545">
    <property type="entry name" value="transpos_IS630"/>
    <property type="match status" value="1"/>
</dbReference>
<dbReference type="Proteomes" id="UP000070565">
    <property type="component" value="Unassembled WGS sequence"/>
</dbReference>
<dbReference type="Pfam" id="PF13358">
    <property type="entry name" value="DDE_3"/>
    <property type="match status" value="1"/>
</dbReference>
<proteinExistence type="predicted"/>
<dbReference type="InterPro" id="IPR038717">
    <property type="entry name" value="Tc1-like_DDE_dom"/>
</dbReference>
<sequence length="151" mass="17894">MVVRGWFPRQSKPICPVNWSRAKETIFGALDIENGGKLTAERRKKINSEEFVGFARSLMDTYGDFFLMLDGAPWHRSRRTSGFIEEVRDCIEPIWLPPYSPELNPVEQYWRVLKRHLSNRLFESTEEFRQVVEKEISDLYVGINKLHYLRE</sequence>
<dbReference type="Gene3D" id="3.30.420.10">
    <property type="entry name" value="Ribonuclease H-like superfamily/Ribonuclease H"/>
    <property type="match status" value="1"/>
</dbReference>
<comment type="caution">
    <text evidence="2">The sequence shown here is derived from an EMBL/GenBank/DDBJ whole genome shotgun (WGS) entry which is preliminary data.</text>
</comment>
<feature type="domain" description="Tc1-like transposase DDE" evidence="1">
    <location>
        <begin position="4"/>
        <end position="128"/>
    </location>
</feature>
<evidence type="ECO:0000313" key="3">
    <source>
        <dbReference type="Proteomes" id="UP000070565"/>
    </source>
</evidence>
<keyword evidence="3" id="KW-1185">Reference proteome</keyword>
<accession>A0A133V9N8</accession>
<dbReference type="EMBL" id="LHXZ01000028">
    <property type="protein sequence ID" value="KXB03156.1"/>
    <property type="molecule type" value="Genomic_DNA"/>
</dbReference>
<gene>
    <name evidence="2" type="ORF">AKJ45_02375</name>
</gene>
<dbReference type="InterPro" id="IPR047655">
    <property type="entry name" value="Transpos_IS630-like"/>
</dbReference>
<organism evidence="2 3">
    <name type="scientific">candidate division MSBL1 archaeon SCGC-AAA261F19</name>
    <dbReference type="NCBI Taxonomy" id="1698275"/>
    <lineage>
        <taxon>Archaea</taxon>
        <taxon>Methanobacteriati</taxon>
        <taxon>Methanobacteriota</taxon>
        <taxon>candidate division MSBL1</taxon>
    </lineage>
</organism>
<reference evidence="2 3" key="1">
    <citation type="journal article" date="2016" name="Sci. Rep.">
        <title>Metabolic traits of an uncultured archaeal lineage -MSBL1- from brine pools of the Red Sea.</title>
        <authorList>
            <person name="Mwirichia R."/>
            <person name="Alam I."/>
            <person name="Rashid M."/>
            <person name="Vinu M."/>
            <person name="Ba-Alawi W."/>
            <person name="Anthony Kamau A."/>
            <person name="Kamanda Ngugi D."/>
            <person name="Goker M."/>
            <person name="Klenk H.P."/>
            <person name="Bajic V."/>
            <person name="Stingl U."/>
        </authorList>
    </citation>
    <scope>NUCLEOTIDE SEQUENCE [LARGE SCALE GENOMIC DNA]</scope>
    <source>
        <strain evidence="2">SCGC-AAA261F19</strain>
    </source>
</reference>
<dbReference type="AlphaFoldDB" id="A0A133V9N8"/>
<protein>
    <recommendedName>
        <fullName evidence="1">Tc1-like transposase DDE domain-containing protein</fullName>
    </recommendedName>
</protein>
<dbReference type="GO" id="GO:0003676">
    <property type="term" value="F:nucleic acid binding"/>
    <property type="evidence" value="ECO:0007669"/>
    <property type="project" value="InterPro"/>
</dbReference>
<evidence type="ECO:0000313" key="2">
    <source>
        <dbReference type="EMBL" id="KXB03156.1"/>
    </source>
</evidence>
<name>A0A133V9N8_9EURY</name>
<dbReference type="InterPro" id="IPR036397">
    <property type="entry name" value="RNaseH_sf"/>
</dbReference>
<evidence type="ECO:0000259" key="1">
    <source>
        <dbReference type="Pfam" id="PF13358"/>
    </source>
</evidence>